<evidence type="ECO:0000313" key="2">
    <source>
        <dbReference type="EMBL" id="GAG67503.1"/>
    </source>
</evidence>
<evidence type="ECO:0000256" key="1">
    <source>
        <dbReference type="SAM" id="MobiDB-lite"/>
    </source>
</evidence>
<dbReference type="PANTHER" id="PTHR42895:SF1">
    <property type="entry name" value="IRON-SULFUR CLUSTER PROTEIN"/>
    <property type="match status" value="1"/>
</dbReference>
<dbReference type="EMBL" id="BART01004181">
    <property type="protein sequence ID" value="GAG67503.1"/>
    <property type="molecule type" value="Genomic_DNA"/>
</dbReference>
<name>X1A428_9ZZZZ</name>
<proteinExistence type="predicted"/>
<dbReference type="InterPro" id="IPR052911">
    <property type="entry name" value="Corrinoid_activation_enz"/>
</dbReference>
<dbReference type="PANTHER" id="PTHR42895">
    <property type="entry name" value="IRON-SULFUR CLUSTER-BINDING PROTEIN-RELATED"/>
    <property type="match status" value="1"/>
</dbReference>
<gene>
    <name evidence="2" type="ORF">S01H4_10743</name>
</gene>
<feature type="compositionally biased region" description="Basic and acidic residues" evidence="1">
    <location>
        <begin position="10"/>
        <end position="21"/>
    </location>
</feature>
<protein>
    <submittedName>
        <fullName evidence="2">Uncharacterized protein</fullName>
    </submittedName>
</protein>
<comment type="caution">
    <text evidence="2">The sequence shown here is derived from an EMBL/GenBank/DDBJ whole genome shotgun (WGS) entry which is preliminary data.</text>
</comment>
<organism evidence="2">
    <name type="scientific">marine sediment metagenome</name>
    <dbReference type="NCBI Taxonomy" id="412755"/>
    <lineage>
        <taxon>unclassified sequences</taxon>
        <taxon>metagenomes</taxon>
        <taxon>ecological metagenomes</taxon>
    </lineage>
</organism>
<feature type="non-terminal residue" evidence="2">
    <location>
        <position position="1"/>
    </location>
</feature>
<reference evidence="2" key="1">
    <citation type="journal article" date="2014" name="Front. Microbiol.">
        <title>High frequency of phylogenetically diverse reductive dehalogenase-homologous genes in deep subseafloor sedimentary metagenomes.</title>
        <authorList>
            <person name="Kawai M."/>
            <person name="Futagami T."/>
            <person name="Toyoda A."/>
            <person name="Takaki Y."/>
            <person name="Nishi S."/>
            <person name="Hori S."/>
            <person name="Arai W."/>
            <person name="Tsubouchi T."/>
            <person name="Morono Y."/>
            <person name="Uchiyama I."/>
            <person name="Ito T."/>
            <person name="Fujiyama A."/>
            <person name="Inagaki F."/>
            <person name="Takami H."/>
        </authorList>
    </citation>
    <scope>NUCLEOTIDE SEQUENCE</scope>
    <source>
        <strain evidence="2">Expedition CK06-06</strain>
    </source>
</reference>
<dbReference type="AlphaFoldDB" id="X1A428"/>
<sequence length="138" mass="15321">EAVPYDLEAVDEKRGQDKMKNSESPACACSGGMPRNIVREAGSPHICQCHSGDGNNENKNHHAKQNAELKNWPVQLKLVNPGADYFNHADILIAADCVAYAYGNFHDDFMKNRITVIGCPKLDDNEYYTEKLPSGKIK</sequence>
<accession>X1A428</accession>
<feature type="region of interest" description="Disordered" evidence="1">
    <location>
        <begin position="1"/>
        <end position="25"/>
    </location>
</feature>